<keyword evidence="2" id="KW-1185">Reference proteome</keyword>
<organism evidence="1 2">
    <name type="scientific">Cohnella soli</name>
    <dbReference type="NCBI Taxonomy" id="425005"/>
    <lineage>
        <taxon>Bacteria</taxon>
        <taxon>Bacillati</taxon>
        <taxon>Bacillota</taxon>
        <taxon>Bacilli</taxon>
        <taxon>Bacillales</taxon>
        <taxon>Paenibacillaceae</taxon>
        <taxon>Cohnella</taxon>
    </lineage>
</organism>
<dbReference type="Proteomes" id="UP001596113">
    <property type="component" value="Unassembled WGS sequence"/>
</dbReference>
<name>A0ABW0HJF0_9BACL</name>
<sequence length="271" mass="30302">MKSAIILPLLGVLIAGCTQSHEQNLSEMSSTKPAYPTSPTVSFEISQDSVDSKPYLNKIKQVTYNMAKSYRDNLRISLEDYLNQPSTNVSYSDHYNVSWISDGVGASVVVVFYSEKPNEWKPVFSGAFGRDITAISWRTDAFGAEEPLLSVESYNSAGTRRINHTQLIYLQGSTAQIAFDLDTVTYEAPHMLKNGNEERWKLVQNFVVVSQGMNDNHSIPEIDVSGYEQTDVIHGQTIKSSSKEFISVGYTWDASSHRFIETAEKNPVNSY</sequence>
<dbReference type="RefSeq" id="WP_378128793.1">
    <property type="nucleotide sequence ID" value="NZ_JBHSMI010000002.1"/>
</dbReference>
<comment type="caution">
    <text evidence="1">The sequence shown here is derived from an EMBL/GenBank/DDBJ whole genome shotgun (WGS) entry which is preliminary data.</text>
</comment>
<accession>A0ABW0HJF0</accession>
<reference evidence="2" key="1">
    <citation type="journal article" date="2019" name="Int. J. Syst. Evol. Microbiol.">
        <title>The Global Catalogue of Microorganisms (GCM) 10K type strain sequencing project: providing services to taxonomists for standard genome sequencing and annotation.</title>
        <authorList>
            <consortium name="The Broad Institute Genomics Platform"/>
            <consortium name="The Broad Institute Genome Sequencing Center for Infectious Disease"/>
            <person name="Wu L."/>
            <person name="Ma J."/>
        </authorList>
    </citation>
    <scope>NUCLEOTIDE SEQUENCE [LARGE SCALE GENOMIC DNA]</scope>
    <source>
        <strain evidence="2">CGMCC 1.18575</strain>
    </source>
</reference>
<protein>
    <recommendedName>
        <fullName evidence="3">Lipoprotein</fullName>
    </recommendedName>
</protein>
<evidence type="ECO:0008006" key="3">
    <source>
        <dbReference type="Google" id="ProtNLM"/>
    </source>
</evidence>
<proteinExistence type="predicted"/>
<evidence type="ECO:0000313" key="2">
    <source>
        <dbReference type="Proteomes" id="UP001596113"/>
    </source>
</evidence>
<dbReference type="EMBL" id="JBHSMI010000002">
    <property type="protein sequence ID" value="MFC5401335.1"/>
    <property type="molecule type" value="Genomic_DNA"/>
</dbReference>
<evidence type="ECO:0000313" key="1">
    <source>
        <dbReference type="EMBL" id="MFC5401335.1"/>
    </source>
</evidence>
<gene>
    <name evidence="1" type="ORF">ACFPOF_01170</name>
</gene>
<dbReference type="PROSITE" id="PS51257">
    <property type="entry name" value="PROKAR_LIPOPROTEIN"/>
    <property type="match status" value="1"/>
</dbReference>